<evidence type="ECO:0000256" key="5">
    <source>
        <dbReference type="ARBA" id="ARBA00022801"/>
    </source>
</evidence>
<evidence type="ECO:0000256" key="7">
    <source>
        <dbReference type="ARBA" id="ARBA00023316"/>
    </source>
</evidence>
<reference evidence="11 12" key="1">
    <citation type="submission" date="2023-11" db="EMBL/GenBank/DDBJ databases">
        <title>An acidophilic fungus is an integral part of prey digestion in a carnivorous sundew plant.</title>
        <authorList>
            <person name="Tsai I.J."/>
        </authorList>
    </citation>
    <scope>NUCLEOTIDE SEQUENCE [LARGE SCALE GENOMIC DNA]</scope>
    <source>
        <strain evidence="11">169a</strain>
    </source>
</reference>
<dbReference type="EC" id="3.2.1.39" evidence="3"/>
<evidence type="ECO:0000313" key="12">
    <source>
        <dbReference type="Proteomes" id="UP001303373"/>
    </source>
</evidence>
<proteinExistence type="inferred from homology"/>
<evidence type="ECO:0000259" key="9">
    <source>
        <dbReference type="Pfam" id="PF10287"/>
    </source>
</evidence>
<keyword evidence="6" id="KW-0326">Glycosidase</keyword>
<comment type="catalytic activity">
    <reaction evidence="1">
        <text>Hydrolysis of (1-&gt;3)-beta-D-glucosidic linkages in (1-&gt;3)-beta-D-glucans.</text>
        <dbReference type="EC" id="3.2.1.39"/>
    </reaction>
</comment>
<dbReference type="InterPro" id="IPR018807">
    <property type="entry name" value="YJL171C/Tos1_N"/>
</dbReference>
<feature type="compositionally biased region" description="Basic residues" evidence="8">
    <location>
        <begin position="105"/>
        <end position="126"/>
    </location>
</feature>
<accession>A0AAQ3M966</accession>
<keyword evidence="4" id="KW-0732">Signal</keyword>
<dbReference type="Proteomes" id="UP001303373">
    <property type="component" value="Chromosome 8"/>
</dbReference>
<evidence type="ECO:0000313" key="11">
    <source>
        <dbReference type="EMBL" id="WPH02498.1"/>
    </source>
</evidence>
<keyword evidence="12" id="KW-1185">Reference proteome</keyword>
<keyword evidence="7" id="KW-0961">Cell wall biogenesis/degradation</keyword>
<dbReference type="InterPro" id="IPR018805">
    <property type="entry name" value="YJL171C/Tos1_C"/>
</dbReference>
<evidence type="ECO:0000256" key="8">
    <source>
        <dbReference type="SAM" id="MobiDB-lite"/>
    </source>
</evidence>
<name>A0AAQ3M966_9PEZI</name>
<dbReference type="GO" id="GO:0009277">
    <property type="term" value="C:fungal-type cell wall"/>
    <property type="evidence" value="ECO:0007669"/>
    <property type="project" value="TreeGrafter"/>
</dbReference>
<dbReference type="AlphaFoldDB" id="A0AAQ3M966"/>
<dbReference type="PANTHER" id="PTHR31737">
    <property type="entry name" value="PROTEIN TOS1"/>
    <property type="match status" value="1"/>
</dbReference>
<dbReference type="GO" id="GO:0042973">
    <property type="term" value="F:glucan endo-1,3-beta-D-glucosidase activity"/>
    <property type="evidence" value="ECO:0007669"/>
    <property type="project" value="UniProtKB-EC"/>
</dbReference>
<dbReference type="EMBL" id="CP138587">
    <property type="protein sequence ID" value="WPH02498.1"/>
    <property type="molecule type" value="Genomic_DNA"/>
</dbReference>
<feature type="domain" description="Cell wall protein YJL171C/Tos1 C-terminal" evidence="9">
    <location>
        <begin position="193"/>
        <end position="410"/>
    </location>
</feature>
<organism evidence="11 12">
    <name type="scientific">Acrodontium crateriforme</name>
    <dbReference type="NCBI Taxonomy" id="150365"/>
    <lineage>
        <taxon>Eukaryota</taxon>
        <taxon>Fungi</taxon>
        <taxon>Dikarya</taxon>
        <taxon>Ascomycota</taxon>
        <taxon>Pezizomycotina</taxon>
        <taxon>Dothideomycetes</taxon>
        <taxon>Dothideomycetidae</taxon>
        <taxon>Mycosphaerellales</taxon>
        <taxon>Teratosphaeriaceae</taxon>
        <taxon>Acrodontium</taxon>
    </lineage>
</organism>
<protein>
    <recommendedName>
        <fullName evidence="3">glucan endo-1,3-beta-D-glucosidase</fullName>
        <ecNumber evidence="3">3.2.1.39</ecNumber>
    </recommendedName>
</protein>
<comment type="similarity">
    <text evidence="2">Belongs to the PGA52 family.</text>
</comment>
<evidence type="ECO:0000256" key="6">
    <source>
        <dbReference type="ARBA" id="ARBA00023295"/>
    </source>
</evidence>
<dbReference type="Pfam" id="PF10287">
    <property type="entry name" value="YJL171C_Tos1_C"/>
    <property type="match status" value="1"/>
</dbReference>
<sequence length="436" mass="45534">MKYSFAAAALVATVAADKRDLCADGSQDIGGNWYCQAVEAITYTGMSGAGSYNKVTNMGADGSCSTAPHAYSGSMCPLDEELSMHFRGPIQLKSVAVYAPQSGSKARRSAHASKHAHHHAHGHNHKERAVGDMVTATIDGQVVSWVNQYAGPATPAAAPVAAAAAPPAGSASSASSSASSKAVYVPSYTGPGWARTAYYNSSSHTAQGLVFLNNMGGAGSGVWDTTWGNSLSYASSDGTQCASQAEVLNDCEVPSGNEFSIFSDKPCSDGSCGYSRPGTVAHHGFGGANKAFFFEFEMPHDYAATGQNADMPAVWLLNAQIPRTAQYASCSCWSSGCGELDLFEVLSPGDDRCKSTLHSNIAGGDSDYFQRPVNQTMKAAVVFNGENIHIKKLDDSYTFGTHMDTATINSISQSTSTQNQLTSLFSLIGAAGDSHA</sequence>
<feature type="region of interest" description="Disordered" evidence="8">
    <location>
        <begin position="103"/>
        <end position="128"/>
    </location>
</feature>
<dbReference type="Pfam" id="PF10290">
    <property type="entry name" value="YJL171C_Tos1_N"/>
    <property type="match status" value="1"/>
</dbReference>
<feature type="domain" description="Cell wall protein YJL171C/Tos1 N-terminal" evidence="10">
    <location>
        <begin position="40"/>
        <end position="100"/>
    </location>
</feature>
<evidence type="ECO:0000259" key="10">
    <source>
        <dbReference type="Pfam" id="PF10290"/>
    </source>
</evidence>
<dbReference type="PANTHER" id="PTHR31737:SF2">
    <property type="entry name" value="PROTEIN TOS1"/>
    <property type="match status" value="1"/>
</dbReference>
<gene>
    <name evidence="11" type="ORF">R9X50_00536300</name>
</gene>
<evidence type="ECO:0000256" key="2">
    <source>
        <dbReference type="ARBA" id="ARBA00006055"/>
    </source>
</evidence>
<keyword evidence="5" id="KW-0378">Hydrolase</keyword>
<evidence type="ECO:0000256" key="1">
    <source>
        <dbReference type="ARBA" id="ARBA00000382"/>
    </source>
</evidence>
<evidence type="ECO:0000256" key="4">
    <source>
        <dbReference type="ARBA" id="ARBA00022729"/>
    </source>
</evidence>
<evidence type="ECO:0000256" key="3">
    <source>
        <dbReference type="ARBA" id="ARBA00012780"/>
    </source>
</evidence>
<dbReference type="GO" id="GO:0071555">
    <property type="term" value="P:cell wall organization"/>
    <property type="evidence" value="ECO:0007669"/>
    <property type="project" value="UniProtKB-KW"/>
</dbReference>